<dbReference type="EMBL" id="AZBU02000001">
    <property type="protein sequence ID" value="TMS40120.1"/>
    <property type="molecule type" value="Genomic_DNA"/>
</dbReference>
<dbReference type="AlphaFoldDB" id="A0A4U8V2D6"/>
<reference evidence="2" key="3">
    <citation type="journal article" date="2019" name="G3 (Bethesda)">
        <title>Hybrid Assembly of the Genome of the Entomopathogenic Nematode Steinernema carpocapsae Identifies the X-Chromosome.</title>
        <authorList>
            <person name="Serra L."/>
            <person name="Macchietto M."/>
            <person name="Macias-Munoz A."/>
            <person name="McGill C.J."/>
            <person name="Rodriguez I.M."/>
            <person name="Rodriguez B."/>
            <person name="Murad R."/>
            <person name="Mortazavi A."/>
        </authorList>
    </citation>
    <scope>NUCLEOTIDE SEQUENCE [LARGE SCALE GENOMIC DNA]</scope>
    <source>
        <strain evidence="2">ALL</strain>
    </source>
</reference>
<sequence>MNRFVVYGNGCAAQSLTQLLCEKGKFVSVVSPSHKEIQKAIRANFEAKLENTTEFLFPDDLKYEIIAVDKLMKKITFNDKLTSAKGQCEMVFEIFDDELSNKMSAIREAREVFPNSIIASHTESLAYRSIFEKFSHDPKVVGAHFVRPIENSRIIEVVQGKNTSRETMTSLLDLAKSLNVQMIQCNDQKGLIANRLIAQFLRESQDLINTQGCSPQDFDAIFQSVFGTTSTLQQMQKGLGQDVLKNIATS</sequence>
<organism evidence="2">
    <name type="scientific">Steinernema carpocapsae</name>
    <name type="common">Entomopathogenic nematode</name>
    <dbReference type="NCBI Taxonomy" id="34508"/>
    <lineage>
        <taxon>Eukaryota</taxon>
        <taxon>Metazoa</taxon>
        <taxon>Ecdysozoa</taxon>
        <taxon>Nematoda</taxon>
        <taxon>Chromadorea</taxon>
        <taxon>Rhabditida</taxon>
        <taxon>Tylenchina</taxon>
        <taxon>Panagrolaimomorpha</taxon>
        <taxon>Strongyloidoidea</taxon>
        <taxon>Steinernematidae</taxon>
        <taxon>Steinernema</taxon>
    </lineage>
</organism>
<dbReference type="InterPro" id="IPR006176">
    <property type="entry name" value="3-OHacyl-CoA_DH_NAD-bd"/>
</dbReference>
<proteinExistence type="predicted"/>
<dbReference type="GO" id="GO:0006631">
    <property type="term" value="P:fatty acid metabolic process"/>
    <property type="evidence" value="ECO:0007669"/>
    <property type="project" value="InterPro"/>
</dbReference>
<dbReference type="OrthoDB" id="10306829at2759"/>
<protein>
    <recommendedName>
        <fullName evidence="1">3-hydroxyacyl-CoA dehydrogenase NAD binding domain-containing protein</fullName>
    </recommendedName>
</protein>
<evidence type="ECO:0000313" key="2">
    <source>
        <dbReference type="EMBL" id="TMS40120.1"/>
    </source>
</evidence>
<feature type="domain" description="3-hydroxyacyl-CoA dehydrogenase NAD binding" evidence="1">
    <location>
        <begin position="6"/>
        <end position="187"/>
    </location>
</feature>
<gene>
    <name evidence="2" type="ORF">L596_006541</name>
</gene>
<reference evidence="2" key="1">
    <citation type="submission" date="2013-11" db="EMBL/GenBank/DDBJ databases">
        <authorList>
            <person name="Sternberg P."/>
            <person name="Dillman A."/>
            <person name="Macchietto M."/>
        </authorList>
    </citation>
    <scope>NUCLEOTIDE SEQUENCE</scope>
    <source>
        <strain evidence="2">ALL</strain>
    </source>
</reference>
<name>A0A4U8V2D6_STECR</name>
<dbReference type="PANTHER" id="PTHR48075:SF5">
    <property type="entry name" value="3-HYDROXYBUTYRYL-COA DEHYDROGENASE"/>
    <property type="match status" value="1"/>
</dbReference>
<dbReference type="STRING" id="34508.A0A4U8V2D6"/>
<dbReference type="PANTHER" id="PTHR48075">
    <property type="entry name" value="3-HYDROXYACYL-COA DEHYDROGENASE FAMILY PROTEIN"/>
    <property type="match status" value="1"/>
</dbReference>
<dbReference type="SUPFAM" id="SSF51735">
    <property type="entry name" value="NAD(P)-binding Rossmann-fold domains"/>
    <property type="match status" value="1"/>
</dbReference>
<comment type="caution">
    <text evidence="2">The sequence shown here is derived from an EMBL/GenBank/DDBJ whole genome shotgun (WGS) entry which is preliminary data.</text>
</comment>
<dbReference type="GO" id="GO:0070403">
    <property type="term" value="F:NAD+ binding"/>
    <property type="evidence" value="ECO:0007669"/>
    <property type="project" value="InterPro"/>
</dbReference>
<dbReference type="InterPro" id="IPR036291">
    <property type="entry name" value="NAD(P)-bd_dom_sf"/>
</dbReference>
<dbReference type="Pfam" id="PF02737">
    <property type="entry name" value="3HCDH_N"/>
    <property type="match status" value="1"/>
</dbReference>
<accession>A0A4U8V2D6</accession>
<dbReference type="Gene3D" id="3.40.50.720">
    <property type="entry name" value="NAD(P)-binding Rossmann-like Domain"/>
    <property type="match status" value="1"/>
</dbReference>
<reference evidence="2" key="2">
    <citation type="journal article" date="2015" name="Genome Biol.">
        <title>Comparative genomics of Steinernema reveals deeply conserved gene regulatory networks.</title>
        <authorList>
            <person name="Dillman A.R."/>
            <person name="Macchietto M."/>
            <person name="Porter C.F."/>
            <person name="Rogers A."/>
            <person name="Williams B."/>
            <person name="Antoshechkin I."/>
            <person name="Lee M.M."/>
            <person name="Goodwin Z."/>
            <person name="Lu X."/>
            <person name="Lewis E.E."/>
            <person name="Goodrich-Blair H."/>
            <person name="Stock S.P."/>
            <person name="Adams B.J."/>
            <person name="Sternberg P.W."/>
            <person name="Mortazavi A."/>
        </authorList>
    </citation>
    <scope>NUCLEOTIDE SEQUENCE [LARGE SCALE GENOMIC DNA]</scope>
    <source>
        <strain evidence="2">ALL</strain>
    </source>
</reference>
<evidence type="ECO:0000259" key="1">
    <source>
        <dbReference type="Pfam" id="PF02737"/>
    </source>
</evidence>
<dbReference type="GO" id="GO:0016491">
    <property type="term" value="F:oxidoreductase activity"/>
    <property type="evidence" value="ECO:0007669"/>
    <property type="project" value="TreeGrafter"/>
</dbReference>